<dbReference type="Gene3D" id="1.10.10.10">
    <property type="entry name" value="Winged helix-like DNA-binding domain superfamily/Winged helix DNA-binding domain"/>
    <property type="match status" value="1"/>
</dbReference>
<dbReference type="AlphaFoldDB" id="A0A6N8L7J5"/>
<dbReference type="GO" id="GO:0003677">
    <property type="term" value="F:DNA binding"/>
    <property type="evidence" value="ECO:0007669"/>
    <property type="project" value="InterPro"/>
</dbReference>
<keyword evidence="4" id="KW-0804">Transcription</keyword>
<reference evidence="7 8" key="1">
    <citation type="submission" date="2019-12" db="EMBL/GenBank/DDBJ databases">
        <authorList>
            <person name="Dong K."/>
        </authorList>
    </citation>
    <scope>NUCLEOTIDE SEQUENCE [LARGE SCALE GENOMIC DNA]</scope>
    <source>
        <strain evidence="7 8">JCM 31225</strain>
    </source>
</reference>
<dbReference type="SUPFAM" id="SSF88659">
    <property type="entry name" value="Sigma3 and sigma4 domains of RNA polymerase sigma factors"/>
    <property type="match status" value="1"/>
</dbReference>
<dbReference type="InterPro" id="IPR013325">
    <property type="entry name" value="RNA_pol_sigma_r2"/>
</dbReference>
<dbReference type="RefSeq" id="WP_160370430.1">
    <property type="nucleotide sequence ID" value="NZ_WSQA01000015.1"/>
</dbReference>
<dbReference type="InterPro" id="IPR013324">
    <property type="entry name" value="RNA_pol_sigma_r3/r4-like"/>
</dbReference>
<dbReference type="InterPro" id="IPR014284">
    <property type="entry name" value="RNA_pol_sigma-70_dom"/>
</dbReference>
<dbReference type="Pfam" id="PF08281">
    <property type="entry name" value="Sigma70_r4_2"/>
    <property type="match status" value="1"/>
</dbReference>
<evidence type="ECO:0000256" key="1">
    <source>
        <dbReference type="ARBA" id="ARBA00010641"/>
    </source>
</evidence>
<protein>
    <submittedName>
        <fullName evidence="7">Sigma-70 family RNA polymerase sigma factor</fullName>
    </submittedName>
</protein>
<dbReference type="OrthoDB" id="1097528at2"/>
<evidence type="ECO:0000313" key="7">
    <source>
        <dbReference type="EMBL" id="MVZ63712.1"/>
    </source>
</evidence>
<evidence type="ECO:0000259" key="6">
    <source>
        <dbReference type="Pfam" id="PF08281"/>
    </source>
</evidence>
<organism evidence="7 8">
    <name type="scientific">Sphingobacterium humi</name>
    <dbReference type="NCBI Taxonomy" id="1796905"/>
    <lineage>
        <taxon>Bacteria</taxon>
        <taxon>Pseudomonadati</taxon>
        <taxon>Bacteroidota</taxon>
        <taxon>Sphingobacteriia</taxon>
        <taxon>Sphingobacteriales</taxon>
        <taxon>Sphingobacteriaceae</taxon>
        <taxon>Sphingobacterium</taxon>
    </lineage>
</organism>
<dbReference type="PANTHER" id="PTHR43133:SF46">
    <property type="entry name" value="RNA POLYMERASE SIGMA-70 FACTOR ECF SUBFAMILY"/>
    <property type="match status" value="1"/>
</dbReference>
<dbReference type="GO" id="GO:0006352">
    <property type="term" value="P:DNA-templated transcription initiation"/>
    <property type="evidence" value="ECO:0007669"/>
    <property type="project" value="InterPro"/>
</dbReference>
<evidence type="ECO:0000256" key="4">
    <source>
        <dbReference type="ARBA" id="ARBA00023163"/>
    </source>
</evidence>
<evidence type="ECO:0000256" key="2">
    <source>
        <dbReference type="ARBA" id="ARBA00023015"/>
    </source>
</evidence>
<proteinExistence type="inferred from homology"/>
<keyword evidence="8" id="KW-1185">Reference proteome</keyword>
<dbReference type="InterPro" id="IPR036388">
    <property type="entry name" value="WH-like_DNA-bd_sf"/>
</dbReference>
<dbReference type="GO" id="GO:0016987">
    <property type="term" value="F:sigma factor activity"/>
    <property type="evidence" value="ECO:0007669"/>
    <property type="project" value="UniProtKB-KW"/>
</dbReference>
<dbReference type="Proteomes" id="UP000435036">
    <property type="component" value="Unassembled WGS sequence"/>
</dbReference>
<name>A0A6N8L7J5_9SPHI</name>
<keyword evidence="2" id="KW-0805">Transcription regulation</keyword>
<dbReference type="PANTHER" id="PTHR43133">
    <property type="entry name" value="RNA POLYMERASE ECF-TYPE SIGMA FACTO"/>
    <property type="match status" value="1"/>
</dbReference>
<dbReference type="SUPFAM" id="SSF88946">
    <property type="entry name" value="Sigma2 domain of RNA polymerase sigma factors"/>
    <property type="match status" value="1"/>
</dbReference>
<dbReference type="Gene3D" id="1.10.1740.10">
    <property type="match status" value="1"/>
</dbReference>
<evidence type="ECO:0000259" key="5">
    <source>
        <dbReference type="Pfam" id="PF04542"/>
    </source>
</evidence>
<feature type="domain" description="RNA polymerase sigma factor 70 region 4 type 2" evidence="6">
    <location>
        <begin position="122"/>
        <end position="171"/>
    </location>
</feature>
<comment type="similarity">
    <text evidence="1">Belongs to the sigma-70 factor family. ECF subfamily.</text>
</comment>
<dbReference type="InterPro" id="IPR039425">
    <property type="entry name" value="RNA_pol_sigma-70-like"/>
</dbReference>
<comment type="caution">
    <text evidence="7">The sequence shown here is derived from an EMBL/GenBank/DDBJ whole genome shotgun (WGS) entry which is preliminary data.</text>
</comment>
<dbReference type="NCBIfam" id="TIGR02937">
    <property type="entry name" value="sigma70-ECF"/>
    <property type="match status" value="1"/>
</dbReference>
<dbReference type="InterPro" id="IPR013249">
    <property type="entry name" value="RNA_pol_sigma70_r4_t2"/>
</dbReference>
<sequence>MVQHLTTEEVRILQLLRHGDHHAFAQIYNQYWKTLLQMAWNHTKDQSLAEDILHEVFLKLWDNRRNYEITHIASFLATAVKFAVFNHYRKEKNRTELLHSSYRIDKFLDGDAEINRVFLSQYIAGIVEKMPDKCRLVFQYSRHEGLKSAEIAARMGISVKGVEANLTRAIKILKLNMKQDGLYILFAVELVDQLLA</sequence>
<keyword evidence="3" id="KW-0731">Sigma factor</keyword>
<dbReference type="EMBL" id="WSQA01000015">
    <property type="protein sequence ID" value="MVZ63712.1"/>
    <property type="molecule type" value="Genomic_DNA"/>
</dbReference>
<dbReference type="InterPro" id="IPR007627">
    <property type="entry name" value="RNA_pol_sigma70_r2"/>
</dbReference>
<feature type="domain" description="RNA polymerase sigma-70 region 2" evidence="5">
    <location>
        <begin position="28"/>
        <end position="92"/>
    </location>
</feature>
<gene>
    <name evidence="7" type="ORF">GQF63_16925</name>
</gene>
<evidence type="ECO:0000313" key="8">
    <source>
        <dbReference type="Proteomes" id="UP000435036"/>
    </source>
</evidence>
<dbReference type="Pfam" id="PF04542">
    <property type="entry name" value="Sigma70_r2"/>
    <property type="match status" value="1"/>
</dbReference>
<accession>A0A6N8L7J5</accession>
<evidence type="ECO:0000256" key="3">
    <source>
        <dbReference type="ARBA" id="ARBA00023082"/>
    </source>
</evidence>